<reference evidence="4 5" key="2">
    <citation type="submission" date="2016-08" db="EMBL/GenBank/DDBJ databases">
        <title>Pervasive Adenine N6-methylation of Active Genes in Fungi.</title>
        <authorList>
            <consortium name="DOE Joint Genome Institute"/>
            <person name="Mondo S.J."/>
            <person name="Dannebaum R.O."/>
            <person name="Kuo R.C."/>
            <person name="Labutti K."/>
            <person name="Haridas S."/>
            <person name="Kuo A."/>
            <person name="Salamov A."/>
            <person name="Ahrendt S.R."/>
            <person name="Lipzen A."/>
            <person name="Sullivan W."/>
            <person name="Andreopoulos W.B."/>
            <person name="Clum A."/>
            <person name="Lindquist E."/>
            <person name="Daum C."/>
            <person name="Ramamoorthy G.K."/>
            <person name="Gryganskyi A."/>
            <person name="Culley D."/>
            <person name="Magnuson J.K."/>
            <person name="James T.Y."/>
            <person name="O'Malley M.A."/>
            <person name="Stajich J.E."/>
            <person name="Spatafora J.W."/>
            <person name="Visel A."/>
            <person name="Grigoriev I.V."/>
        </authorList>
    </citation>
    <scope>NUCLEOTIDE SEQUENCE [LARGE SCALE GENOMIC DNA]</scope>
    <source>
        <strain evidence="4 5">S4</strain>
    </source>
</reference>
<sequence length="236" mass="26409">MEACCFNMESKTVQYLIENGAKINEANNNSETAFIYILKYLIENGADVNRMNKNEVVNLLIENGAEINIKGRDGESPLSVAIFIDEEKTESLNNNGANINAQNNKGKTPLLQACKYGIVEAVYYLIDDGADGETPIFRICSYGNGRFIDYFNEHGADFNGINNKGYTPLKIAQLSNNKEAIKNYSPYNHLDTQLVLLILSAGNHDRTIAKFPSSNYLRIEFKDTNLSDNDKNDEIN</sequence>
<dbReference type="PROSITE" id="PS50088">
    <property type="entry name" value="ANK_REPEAT"/>
    <property type="match status" value="1"/>
</dbReference>
<dbReference type="SMART" id="SM00248">
    <property type="entry name" value="ANK"/>
    <property type="match status" value="4"/>
</dbReference>
<dbReference type="Pfam" id="PF12796">
    <property type="entry name" value="Ank_2"/>
    <property type="match status" value="1"/>
</dbReference>
<dbReference type="Proteomes" id="UP000193944">
    <property type="component" value="Unassembled WGS sequence"/>
</dbReference>
<dbReference type="EMBL" id="MCFG01000218">
    <property type="protein sequence ID" value="ORX78206.1"/>
    <property type="molecule type" value="Genomic_DNA"/>
</dbReference>
<dbReference type="SUPFAM" id="SSF48403">
    <property type="entry name" value="Ankyrin repeat"/>
    <property type="match status" value="1"/>
</dbReference>
<name>A0A1Y1WYD1_9FUNG</name>
<evidence type="ECO:0000313" key="4">
    <source>
        <dbReference type="EMBL" id="ORX78206.1"/>
    </source>
</evidence>
<dbReference type="InterPro" id="IPR036770">
    <property type="entry name" value="Ankyrin_rpt-contain_sf"/>
</dbReference>
<comment type="caution">
    <text evidence="4">The sequence shown here is derived from an EMBL/GenBank/DDBJ whole genome shotgun (WGS) entry which is preliminary data.</text>
</comment>
<accession>A0A1Y1WYD1</accession>
<evidence type="ECO:0000256" key="2">
    <source>
        <dbReference type="ARBA" id="ARBA00023043"/>
    </source>
</evidence>
<dbReference type="Gene3D" id="1.25.40.20">
    <property type="entry name" value="Ankyrin repeat-containing domain"/>
    <property type="match status" value="2"/>
</dbReference>
<gene>
    <name evidence="4" type="ORF">BCR32DRAFT_295163</name>
</gene>
<feature type="repeat" description="ANK" evidence="3">
    <location>
        <begin position="105"/>
        <end position="131"/>
    </location>
</feature>
<dbReference type="AlphaFoldDB" id="A0A1Y1WYD1"/>
<keyword evidence="1" id="KW-0677">Repeat</keyword>
<dbReference type="InterPro" id="IPR002110">
    <property type="entry name" value="Ankyrin_rpt"/>
</dbReference>
<keyword evidence="2 3" id="KW-0040">ANK repeat</keyword>
<evidence type="ECO:0000313" key="5">
    <source>
        <dbReference type="Proteomes" id="UP000193944"/>
    </source>
</evidence>
<dbReference type="PANTHER" id="PTHR24171:SF9">
    <property type="entry name" value="ANKYRIN REPEAT DOMAIN-CONTAINING PROTEIN 39"/>
    <property type="match status" value="1"/>
</dbReference>
<dbReference type="PANTHER" id="PTHR24171">
    <property type="entry name" value="ANKYRIN REPEAT DOMAIN-CONTAINING PROTEIN 39-RELATED"/>
    <property type="match status" value="1"/>
</dbReference>
<organism evidence="4 5">
    <name type="scientific">Anaeromyces robustus</name>
    <dbReference type="NCBI Taxonomy" id="1754192"/>
    <lineage>
        <taxon>Eukaryota</taxon>
        <taxon>Fungi</taxon>
        <taxon>Fungi incertae sedis</taxon>
        <taxon>Chytridiomycota</taxon>
        <taxon>Chytridiomycota incertae sedis</taxon>
        <taxon>Neocallimastigomycetes</taxon>
        <taxon>Neocallimastigales</taxon>
        <taxon>Neocallimastigaceae</taxon>
        <taxon>Anaeromyces</taxon>
    </lineage>
</organism>
<proteinExistence type="predicted"/>
<keyword evidence="5" id="KW-1185">Reference proteome</keyword>
<dbReference type="STRING" id="1754192.A0A1Y1WYD1"/>
<protein>
    <submittedName>
        <fullName evidence="4">Ankyrin</fullName>
    </submittedName>
</protein>
<reference evidence="4 5" key="1">
    <citation type="submission" date="2016-08" db="EMBL/GenBank/DDBJ databases">
        <title>A Parts List for Fungal Cellulosomes Revealed by Comparative Genomics.</title>
        <authorList>
            <consortium name="DOE Joint Genome Institute"/>
            <person name="Haitjema C.H."/>
            <person name="Gilmore S.P."/>
            <person name="Henske J.K."/>
            <person name="Solomon K.V."/>
            <person name="De Groot R."/>
            <person name="Kuo A."/>
            <person name="Mondo S.J."/>
            <person name="Salamov A.A."/>
            <person name="Labutti K."/>
            <person name="Zhao Z."/>
            <person name="Chiniquy J."/>
            <person name="Barry K."/>
            <person name="Brewer H.M."/>
            <person name="Purvine S.O."/>
            <person name="Wright A.T."/>
            <person name="Boxma B."/>
            <person name="Van Alen T."/>
            <person name="Hackstein J.H."/>
            <person name="Baker S.E."/>
            <person name="Grigoriev I.V."/>
            <person name="O'Malley M.A."/>
        </authorList>
    </citation>
    <scope>NUCLEOTIDE SEQUENCE [LARGE SCALE GENOMIC DNA]</scope>
    <source>
        <strain evidence="4 5">S4</strain>
    </source>
</reference>
<evidence type="ECO:0000256" key="3">
    <source>
        <dbReference type="PROSITE-ProRule" id="PRU00023"/>
    </source>
</evidence>
<dbReference type="PROSITE" id="PS50297">
    <property type="entry name" value="ANK_REP_REGION"/>
    <property type="match status" value="1"/>
</dbReference>
<evidence type="ECO:0000256" key="1">
    <source>
        <dbReference type="ARBA" id="ARBA00022737"/>
    </source>
</evidence>